<dbReference type="SUPFAM" id="SSF69618">
    <property type="entry name" value="HemD-like"/>
    <property type="match status" value="1"/>
</dbReference>
<organism evidence="2 3">
    <name type="scientific">Euhalothece natronophila Z-M001</name>
    <dbReference type="NCBI Taxonomy" id="522448"/>
    <lineage>
        <taxon>Bacteria</taxon>
        <taxon>Bacillati</taxon>
        <taxon>Cyanobacteriota</taxon>
        <taxon>Cyanophyceae</taxon>
        <taxon>Oscillatoriophycideae</taxon>
        <taxon>Chroococcales</taxon>
        <taxon>Halothecacae</taxon>
        <taxon>Halothece cluster</taxon>
        <taxon>Euhalothece</taxon>
    </lineage>
</organism>
<dbReference type="GO" id="GO:0006780">
    <property type="term" value="P:uroporphyrinogen III biosynthetic process"/>
    <property type="evidence" value="ECO:0007669"/>
    <property type="project" value="InterPro"/>
</dbReference>
<dbReference type="KEGG" id="enn:FRE64_12460"/>
<dbReference type="InterPro" id="IPR036108">
    <property type="entry name" value="4pyrrol_syn_uPrphyn_synt_sf"/>
</dbReference>
<dbReference type="PANTHER" id="PTHR40082:SF1">
    <property type="entry name" value="BLR5956 PROTEIN"/>
    <property type="match status" value="1"/>
</dbReference>
<dbReference type="Pfam" id="PF02602">
    <property type="entry name" value="HEM4"/>
    <property type="match status" value="1"/>
</dbReference>
<reference evidence="2" key="1">
    <citation type="submission" date="2019-08" db="EMBL/GenBank/DDBJ databases">
        <title>Carotenoids and Carotenoid Binding Proteins in the Halophilic Cyanobacterium Euhalothece sp. ZM00.</title>
        <authorList>
            <person name="Cho S.M."/>
            <person name="Song J.Y."/>
            <person name="Park Y.-I."/>
        </authorList>
    </citation>
    <scope>NUCLEOTIDE SEQUENCE [LARGE SCALE GENOMIC DNA]</scope>
    <source>
        <strain evidence="2">Z-M001</strain>
    </source>
</reference>
<dbReference type="InterPro" id="IPR039793">
    <property type="entry name" value="UROS/Hem4"/>
</dbReference>
<accession>A0A5B8NN21</accession>
<dbReference type="AlphaFoldDB" id="A0A5B8NN21"/>
<dbReference type="Gene3D" id="3.40.50.10090">
    <property type="match status" value="2"/>
</dbReference>
<protein>
    <submittedName>
        <fullName evidence="2">Uroporphyrinogen-III synthase</fullName>
    </submittedName>
</protein>
<evidence type="ECO:0000313" key="3">
    <source>
        <dbReference type="Proteomes" id="UP000318453"/>
    </source>
</evidence>
<evidence type="ECO:0000259" key="1">
    <source>
        <dbReference type="Pfam" id="PF02602"/>
    </source>
</evidence>
<dbReference type="OrthoDB" id="9815856at2"/>
<gene>
    <name evidence="2" type="ORF">FRE64_12460</name>
</gene>
<keyword evidence="3" id="KW-1185">Reference proteome</keyword>
<feature type="domain" description="Tetrapyrrole biosynthesis uroporphyrinogen III synthase" evidence="1">
    <location>
        <begin position="22"/>
        <end position="256"/>
    </location>
</feature>
<dbReference type="FunFam" id="3.40.50.10090:FF:000001">
    <property type="entry name" value="Bifunctional uroporphyrinogen-III C-methyltransferase/uroporphyrinogen-III synthase"/>
    <property type="match status" value="1"/>
</dbReference>
<dbReference type="PANTHER" id="PTHR40082">
    <property type="entry name" value="BLR5956 PROTEIN"/>
    <property type="match status" value="1"/>
</dbReference>
<sequence>MPLPLHNKTILVTRAASQAKTFTNLLENEGATVIEMAALEICPPSSWEALDQALYELSSFDWLILTSANGVNFFFQRLDELGINQTQLNTLKIAVVGKKTAKVLEKQGVTPTFIPPNFVADSLVATFPENLSDKRILFPRVETGGREVLIEEFQQKSAKVIAVPAYQSSCPEKADPVAVEALKAQKIDILTFASSKTVKNFYNLLLPIFDSKVNLREALANVSIASIGPQTSQACEKWLGRYDIEAQEYTLEGLTQAIVASNS</sequence>
<dbReference type="CDD" id="cd06578">
    <property type="entry name" value="HemD"/>
    <property type="match status" value="1"/>
</dbReference>
<dbReference type="EMBL" id="CP042326">
    <property type="protein sequence ID" value="QDZ40692.1"/>
    <property type="molecule type" value="Genomic_DNA"/>
</dbReference>
<dbReference type="InterPro" id="IPR003754">
    <property type="entry name" value="4pyrrol_synth_uPrphyn_synth"/>
</dbReference>
<dbReference type="RefSeq" id="WP_146296538.1">
    <property type="nucleotide sequence ID" value="NZ_CP042326.1"/>
</dbReference>
<name>A0A5B8NN21_9CHRO</name>
<proteinExistence type="predicted"/>
<dbReference type="Proteomes" id="UP000318453">
    <property type="component" value="Chromosome"/>
</dbReference>
<evidence type="ECO:0000313" key="2">
    <source>
        <dbReference type="EMBL" id="QDZ40692.1"/>
    </source>
</evidence>
<dbReference type="GO" id="GO:0004852">
    <property type="term" value="F:uroporphyrinogen-III synthase activity"/>
    <property type="evidence" value="ECO:0007669"/>
    <property type="project" value="InterPro"/>
</dbReference>